<name>A0A7J6VTJ5_THATH</name>
<sequence>MMFKVTAPKTSKEACGLFLLKFASHKINFKVETDAPTTTVFYLQSRAKRANQMQLQQQFGVTPSPMLYDLHHHQIFYEEY</sequence>
<comment type="caution">
    <text evidence="1">The sequence shown here is derived from an EMBL/GenBank/DDBJ whole genome shotgun (WGS) entry which is preliminary data.</text>
</comment>
<proteinExistence type="predicted"/>
<dbReference type="Proteomes" id="UP000554482">
    <property type="component" value="Unassembled WGS sequence"/>
</dbReference>
<evidence type="ECO:0000313" key="2">
    <source>
        <dbReference type="Proteomes" id="UP000554482"/>
    </source>
</evidence>
<organism evidence="1 2">
    <name type="scientific">Thalictrum thalictroides</name>
    <name type="common">Rue-anemone</name>
    <name type="synonym">Anemone thalictroides</name>
    <dbReference type="NCBI Taxonomy" id="46969"/>
    <lineage>
        <taxon>Eukaryota</taxon>
        <taxon>Viridiplantae</taxon>
        <taxon>Streptophyta</taxon>
        <taxon>Embryophyta</taxon>
        <taxon>Tracheophyta</taxon>
        <taxon>Spermatophyta</taxon>
        <taxon>Magnoliopsida</taxon>
        <taxon>Ranunculales</taxon>
        <taxon>Ranunculaceae</taxon>
        <taxon>Thalictroideae</taxon>
        <taxon>Thalictrum</taxon>
    </lineage>
</organism>
<dbReference type="AlphaFoldDB" id="A0A7J6VTJ5"/>
<dbReference type="EMBL" id="JABWDY010027924">
    <property type="protein sequence ID" value="KAF5187500.1"/>
    <property type="molecule type" value="Genomic_DNA"/>
</dbReference>
<keyword evidence="2" id="KW-1185">Reference proteome</keyword>
<reference evidence="1 2" key="1">
    <citation type="submission" date="2020-06" db="EMBL/GenBank/DDBJ databases">
        <title>Transcriptomic and genomic resources for Thalictrum thalictroides and T. hernandezii: Facilitating candidate gene discovery in an emerging model plant lineage.</title>
        <authorList>
            <person name="Arias T."/>
            <person name="Riano-Pachon D.M."/>
            <person name="Di Stilio V.S."/>
        </authorList>
    </citation>
    <scope>NUCLEOTIDE SEQUENCE [LARGE SCALE GENOMIC DNA]</scope>
    <source>
        <strain evidence="2">cv. WT478/WT964</strain>
        <tissue evidence="1">Leaves</tissue>
    </source>
</reference>
<evidence type="ECO:0000313" key="1">
    <source>
        <dbReference type="EMBL" id="KAF5187500.1"/>
    </source>
</evidence>
<gene>
    <name evidence="1" type="ORF">FRX31_022913</name>
</gene>
<protein>
    <submittedName>
        <fullName evidence="1">Uncharacterized protein</fullName>
    </submittedName>
</protein>
<accession>A0A7J6VTJ5</accession>